<proteinExistence type="predicted"/>
<dbReference type="EMBL" id="MN739822">
    <property type="protein sequence ID" value="QHT27435.1"/>
    <property type="molecule type" value="Genomic_DNA"/>
</dbReference>
<organism evidence="2">
    <name type="scientific">viral metagenome</name>
    <dbReference type="NCBI Taxonomy" id="1070528"/>
    <lineage>
        <taxon>unclassified sequences</taxon>
        <taxon>metagenomes</taxon>
        <taxon>organismal metagenomes</taxon>
    </lineage>
</organism>
<evidence type="ECO:0000256" key="1">
    <source>
        <dbReference type="SAM" id="MobiDB-lite"/>
    </source>
</evidence>
<feature type="compositionally biased region" description="Basic residues" evidence="1">
    <location>
        <begin position="112"/>
        <end position="142"/>
    </location>
</feature>
<dbReference type="AlphaFoldDB" id="A0A6C0EJ87"/>
<evidence type="ECO:0000313" key="2">
    <source>
        <dbReference type="EMBL" id="QHT27435.1"/>
    </source>
</evidence>
<reference evidence="2" key="1">
    <citation type="journal article" date="2020" name="Nature">
        <title>Giant virus diversity and host interactions through global metagenomics.</title>
        <authorList>
            <person name="Schulz F."/>
            <person name="Roux S."/>
            <person name="Paez-Espino D."/>
            <person name="Jungbluth S."/>
            <person name="Walsh D.A."/>
            <person name="Denef V.J."/>
            <person name="McMahon K.D."/>
            <person name="Konstantinidis K.T."/>
            <person name="Eloe-Fadrosh E.A."/>
            <person name="Kyrpides N.C."/>
            <person name="Woyke T."/>
        </authorList>
    </citation>
    <scope>NUCLEOTIDE SEQUENCE</scope>
    <source>
        <strain evidence="2">GVMAG-M-3300023179-33</strain>
    </source>
</reference>
<name>A0A6C0EJ87_9ZZZZ</name>
<sequence>MNDDTAITSALNHINTHGYKEKDKAYISQKDLNLWNDQNSPYTLKRGEVVTKSVLYSSPSFNGPSYGYASSTEPINNIYMLKKNMPIVNFVLKNKEFVVVVGGGVKNDRGGSNKKSKHVKSKRRTKKSKRSKRKTTRKYRMK</sequence>
<feature type="region of interest" description="Disordered" evidence="1">
    <location>
        <begin position="103"/>
        <end position="142"/>
    </location>
</feature>
<protein>
    <submittedName>
        <fullName evidence="2">Uncharacterized protein</fullName>
    </submittedName>
</protein>
<accession>A0A6C0EJ87</accession>